<gene>
    <name evidence="3" type="ORF">EDD75_1507</name>
</gene>
<dbReference type="GO" id="GO:0016757">
    <property type="term" value="F:glycosyltransferase activity"/>
    <property type="evidence" value="ECO:0007669"/>
    <property type="project" value="InterPro"/>
</dbReference>
<evidence type="ECO:0000313" key="3">
    <source>
        <dbReference type="EMBL" id="RPF47221.1"/>
    </source>
</evidence>
<comment type="caution">
    <text evidence="3">The sequence shown here is derived from an EMBL/GenBank/DDBJ whole genome shotgun (WGS) entry which is preliminary data.</text>
</comment>
<dbReference type="InterPro" id="IPR028098">
    <property type="entry name" value="Glyco_trans_4-like_N"/>
</dbReference>
<evidence type="ECO:0000259" key="2">
    <source>
        <dbReference type="Pfam" id="PF13439"/>
    </source>
</evidence>
<organism evidence="3 4">
    <name type="scientific">Thermodesulfitimonas autotrophica</name>
    <dbReference type="NCBI Taxonomy" id="1894989"/>
    <lineage>
        <taxon>Bacteria</taxon>
        <taxon>Bacillati</taxon>
        <taxon>Bacillota</taxon>
        <taxon>Clostridia</taxon>
        <taxon>Thermoanaerobacterales</taxon>
        <taxon>Thermoanaerobacteraceae</taxon>
        <taxon>Thermodesulfitimonas</taxon>
    </lineage>
</organism>
<dbReference type="SUPFAM" id="SSF53756">
    <property type="entry name" value="UDP-Glycosyltransferase/glycogen phosphorylase"/>
    <property type="match status" value="1"/>
</dbReference>
<protein>
    <submittedName>
        <fullName evidence="3">Glycosyltransferase involved in cell wall biosynthesis</fullName>
    </submittedName>
</protein>
<dbReference type="Proteomes" id="UP000282654">
    <property type="component" value="Unassembled WGS sequence"/>
</dbReference>
<dbReference type="Pfam" id="PF13439">
    <property type="entry name" value="Glyco_transf_4"/>
    <property type="match status" value="1"/>
</dbReference>
<accession>A0A3N5BTV4</accession>
<sequence length="370" mass="39905">MRQIKVLHVIGGGEFGGAERHILTLFKAFDPREVLLEAACLFPVPFAPLARAEGMKVTVLPMRSKLDLTIVRKLREILSGYDILHTHGVRANFLGRLAARGTGLPVVSTVHSLLSLDYPHPVSRLLNSLCERYTRGMTDHFIAVSAFLAAALEKEGVPREKVSVVYNGIAPAAGDAGMEATLRERFSLPKDVPLIAAVGRLHRVKGHHYFIAAAAQVLERYPQARFLVVGSGPERASLESLVAKLGLSGKVLFTGFVADIRKHYGEFTLLVLASLSEGLPLTVLEAFLSGTPVVATRVGGLPEVIREGETGILVPPADAGALAAGICRVLDDPAAARAMATRGRELVEREFSARRMAAETLAVYRRVLKS</sequence>
<evidence type="ECO:0000259" key="1">
    <source>
        <dbReference type="Pfam" id="PF00534"/>
    </source>
</evidence>
<dbReference type="PANTHER" id="PTHR12526">
    <property type="entry name" value="GLYCOSYLTRANSFERASE"/>
    <property type="match status" value="1"/>
</dbReference>
<dbReference type="EMBL" id="RKRE01000002">
    <property type="protein sequence ID" value="RPF47221.1"/>
    <property type="molecule type" value="Genomic_DNA"/>
</dbReference>
<feature type="domain" description="Glycosyltransferase subfamily 4-like N-terminal" evidence="2">
    <location>
        <begin position="15"/>
        <end position="171"/>
    </location>
</feature>
<name>A0A3N5BTV4_9THEO</name>
<dbReference type="Pfam" id="PF00534">
    <property type="entry name" value="Glycos_transf_1"/>
    <property type="match status" value="1"/>
</dbReference>
<reference evidence="3 4" key="1">
    <citation type="submission" date="2018-11" db="EMBL/GenBank/DDBJ databases">
        <title>Genomic Encyclopedia of Type Strains, Phase IV (KMG-IV): sequencing the most valuable type-strain genomes for metagenomic binning, comparative biology and taxonomic classification.</title>
        <authorList>
            <person name="Goeker M."/>
        </authorList>
    </citation>
    <scope>NUCLEOTIDE SEQUENCE [LARGE SCALE GENOMIC DNA]</scope>
    <source>
        <strain evidence="3 4">DSM 102936</strain>
    </source>
</reference>
<dbReference type="RefSeq" id="WP_170157756.1">
    <property type="nucleotide sequence ID" value="NZ_RKRE01000002.1"/>
</dbReference>
<dbReference type="AlphaFoldDB" id="A0A3N5BTV4"/>
<feature type="domain" description="Glycosyl transferase family 1" evidence="1">
    <location>
        <begin position="181"/>
        <end position="345"/>
    </location>
</feature>
<keyword evidence="4" id="KW-1185">Reference proteome</keyword>
<dbReference type="Gene3D" id="3.40.50.2000">
    <property type="entry name" value="Glycogen Phosphorylase B"/>
    <property type="match status" value="2"/>
</dbReference>
<evidence type="ECO:0000313" key="4">
    <source>
        <dbReference type="Proteomes" id="UP000282654"/>
    </source>
</evidence>
<keyword evidence="3" id="KW-0808">Transferase</keyword>
<dbReference type="InterPro" id="IPR001296">
    <property type="entry name" value="Glyco_trans_1"/>
</dbReference>
<proteinExistence type="predicted"/>